<dbReference type="Gene3D" id="1.10.3210.10">
    <property type="entry name" value="Hypothetical protein af1432"/>
    <property type="match status" value="1"/>
</dbReference>
<dbReference type="KEGG" id="yrh:AABB31_10325"/>
<dbReference type="GO" id="GO:0008893">
    <property type="term" value="F:guanosine-3',5'-bis(diphosphate) 3'-diphosphatase activity"/>
    <property type="evidence" value="ECO:0007669"/>
    <property type="project" value="TreeGrafter"/>
</dbReference>
<evidence type="ECO:0000313" key="2">
    <source>
        <dbReference type="Proteomes" id="UP001470809"/>
    </source>
</evidence>
<dbReference type="EMBL" id="CP151767">
    <property type="protein sequence ID" value="WZU69198.1"/>
    <property type="molecule type" value="Genomic_DNA"/>
</dbReference>
<dbReference type="Proteomes" id="UP001470809">
    <property type="component" value="Chromosome"/>
</dbReference>
<evidence type="ECO:0000313" key="1">
    <source>
        <dbReference type="EMBL" id="WZU69198.1"/>
    </source>
</evidence>
<dbReference type="SUPFAM" id="SSF109604">
    <property type="entry name" value="HD-domain/PDEase-like"/>
    <property type="match status" value="1"/>
</dbReference>
<dbReference type="PANTHER" id="PTHR46246">
    <property type="entry name" value="GUANOSINE-3',5'-BIS(DIPHOSPHATE) 3'-PYROPHOSPHOHYDROLASE MESH1"/>
    <property type="match status" value="1"/>
</dbReference>
<accession>A0AAN0MM60</accession>
<dbReference type="RefSeq" id="WP_342078489.1">
    <property type="nucleotide sequence ID" value="NZ_CP151767.2"/>
</dbReference>
<name>A0AAN0MM60_9RHOB</name>
<reference evidence="1 2" key="2">
    <citation type="submission" date="2024-08" db="EMBL/GenBank/DDBJ databases">
        <title>Phylogenomic analyses of a clade within the roseobacter group suggest taxonomic reassignments of species of the genera Aestuariivita, Citreicella, Loktanella, Nautella, Pelagibaca, Ruegeria, Thalassobius, Thiobacimonas and Tropicibacter, and the proposal o.</title>
        <authorList>
            <person name="Jeon C.O."/>
        </authorList>
    </citation>
    <scope>NUCLEOTIDE SEQUENCE [LARGE SCALE GENOMIC DNA]</scope>
    <source>
        <strain evidence="1 2">SS1-5</strain>
    </source>
</reference>
<dbReference type="PANTHER" id="PTHR46246:SF1">
    <property type="entry name" value="GUANOSINE-3',5'-BIS(DIPHOSPHATE) 3'-PYROPHOSPHOHYDROLASE MESH1"/>
    <property type="match status" value="1"/>
</dbReference>
<proteinExistence type="predicted"/>
<dbReference type="AlphaFoldDB" id="A0AAN0MM60"/>
<dbReference type="InterPro" id="IPR052194">
    <property type="entry name" value="MESH1"/>
</dbReference>
<protein>
    <submittedName>
        <fullName evidence="1">HD domain-containing protein</fullName>
    </submittedName>
</protein>
<gene>
    <name evidence="1" type="ORF">AABB31_10325</name>
</gene>
<keyword evidence="2" id="KW-1185">Reference proteome</keyword>
<organism evidence="1 2">
    <name type="scientific">Yoonia rhodophyticola</name>
    <dbReference type="NCBI Taxonomy" id="3137370"/>
    <lineage>
        <taxon>Bacteria</taxon>
        <taxon>Pseudomonadati</taxon>
        <taxon>Pseudomonadota</taxon>
        <taxon>Alphaproteobacteria</taxon>
        <taxon>Rhodobacterales</taxon>
        <taxon>Paracoccaceae</taxon>
        <taxon>Yoonia</taxon>
    </lineage>
</organism>
<sequence>MPPLTPDDRAAALALATKAHAGQTDKTGVDYMVHVRAVAAGVQDRALVYQITALLHDTVEDCDDPELVSLAIIGARFGDTVRDAVDAITKRKGERYKEEYLARVRANPVARAVKLADIAHNKSRLRNLQAADRERLSAKYDMALHYLADD</sequence>
<reference evidence="2" key="1">
    <citation type="submission" date="2024-04" db="EMBL/GenBank/DDBJ databases">
        <title>Phylogenomic analyses of a clade within the roseobacter group suggest taxonomic reassignments of species of the genera Aestuariivita, Citreicella, Loktanella, Nautella, Pelagibaca, Ruegeria, Thalassobius, Thiobacimonas and Tropicibacter, and the proposal o.</title>
        <authorList>
            <person name="Jeon C.O."/>
        </authorList>
    </citation>
    <scope>NUCLEOTIDE SEQUENCE [LARGE SCALE GENOMIC DNA]</scope>
    <source>
        <strain evidence="2">SS1-5</strain>
    </source>
</reference>
<dbReference type="Pfam" id="PF13328">
    <property type="entry name" value="HD_4"/>
    <property type="match status" value="1"/>
</dbReference>